<dbReference type="Proteomes" id="UP000185891">
    <property type="component" value="Unassembled WGS sequence"/>
</dbReference>
<dbReference type="InterPro" id="IPR046894">
    <property type="entry name" value="MTaX1"/>
</dbReference>
<dbReference type="Pfam" id="PF20296">
    <property type="entry name" value="MTaX1"/>
    <property type="match status" value="1"/>
</dbReference>
<gene>
    <name evidence="2" type="ORF">A3E89_02950</name>
</gene>
<reference evidence="2 3" key="1">
    <citation type="journal article" date="2016" name="Nat. Commun.">
        <title>Thousands of microbial genomes shed light on interconnected biogeochemical processes in an aquifer system.</title>
        <authorList>
            <person name="Anantharaman K."/>
            <person name="Brown C.T."/>
            <person name="Hug L.A."/>
            <person name="Sharon I."/>
            <person name="Castelle C.J."/>
            <person name="Probst A.J."/>
            <person name="Thomas B.C."/>
            <person name="Singh A."/>
            <person name="Wilkins M.J."/>
            <person name="Karaoz U."/>
            <person name="Brodie E.L."/>
            <person name="Williams K.H."/>
            <person name="Hubbard S.S."/>
            <person name="Banfield J.F."/>
        </authorList>
    </citation>
    <scope>NUCLEOTIDE SEQUENCE [LARGE SCALE GENOMIC DNA]</scope>
</reference>
<evidence type="ECO:0000313" key="3">
    <source>
        <dbReference type="Proteomes" id="UP000185891"/>
    </source>
</evidence>
<feature type="domain" description="Methylase-associated X1" evidence="1">
    <location>
        <begin position="51"/>
        <end position="153"/>
    </location>
</feature>
<evidence type="ECO:0000259" key="1">
    <source>
        <dbReference type="Pfam" id="PF20296"/>
    </source>
</evidence>
<name>A0A1F5ENL7_9BACT</name>
<comment type="caution">
    <text evidence="2">The sequence shown here is derived from an EMBL/GenBank/DDBJ whole genome shotgun (WGS) entry which is preliminary data.</text>
</comment>
<protein>
    <recommendedName>
        <fullName evidence="1">Methylase-associated X1 domain-containing protein</fullName>
    </recommendedName>
</protein>
<sequence length="386" mass="46160">MKKVEQINSDGKVFLERDNIFGKKEIEKIISKYFVAKEENGYFVFERNKEKYFLFIKNVTYLGHPHPIHKKRIQVSKKWSDLLTNKNSFLLGIYNCKDNIVFVLFDKKTRGKNSSAHIHTIDIVKAVESGIFQKVDKMGNNLVVFREDKIKEVFDSIIKKEKIKNVEEIELFNVFSDNIDKKWNGIKSYSEMIDRKFSQALQPEWPGFYLEFKFEDFLNKKLKYKKICKYKRNKNVGSLDFDLEFVKNNFLGDLKTHDVNSRAVLGNDKISVHKVINDYERLWYVVFELTSEKDKNFDCKVSRFWNQKLRELRNKNKEDISYCNKMKYNIVLNNLYILEINKFNEKYLSDMKQGRNSDGNLRNLKIMINKKDIDNFVIYRKNLYSQ</sequence>
<dbReference type="EMBL" id="MFAA01000020">
    <property type="protein sequence ID" value="OGD68910.1"/>
    <property type="molecule type" value="Genomic_DNA"/>
</dbReference>
<organism evidence="2 3">
    <name type="scientific">Candidatus Campbellbacteria bacterium RIFCSPHIGHO2_12_FULL_35_10</name>
    <dbReference type="NCBI Taxonomy" id="1797578"/>
    <lineage>
        <taxon>Bacteria</taxon>
        <taxon>Candidatus Campbelliibacteriota</taxon>
    </lineage>
</organism>
<evidence type="ECO:0000313" key="2">
    <source>
        <dbReference type="EMBL" id="OGD68910.1"/>
    </source>
</evidence>
<proteinExistence type="predicted"/>
<accession>A0A1F5ENL7</accession>
<dbReference type="AlphaFoldDB" id="A0A1F5ENL7"/>